<feature type="transmembrane region" description="Helical" evidence="1">
    <location>
        <begin position="26"/>
        <end position="45"/>
    </location>
</feature>
<name>A0A6I4SZE9_9SPHN</name>
<keyword evidence="1" id="KW-0472">Membrane</keyword>
<gene>
    <name evidence="2" type="ORF">GRI89_14595</name>
</gene>
<comment type="caution">
    <text evidence="2">The sequence shown here is derived from an EMBL/GenBank/DDBJ whole genome shotgun (WGS) entry which is preliminary data.</text>
</comment>
<dbReference type="Proteomes" id="UP000433652">
    <property type="component" value="Unassembled WGS sequence"/>
</dbReference>
<evidence type="ECO:0000313" key="3">
    <source>
        <dbReference type="Proteomes" id="UP000433652"/>
    </source>
</evidence>
<dbReference type="RefSeq" id="WP_159797233.1">
    <property type="nucleotide sequence ID" value="NZ_WTYM01000057.1"/>
</dbReference>
<accession>A0A6I4SZE9</accession>
<evidence type="ECO:0000256" key="1">
    <source>
        <dbReference type="SAM" id="Phobius"/>
    </source>
</evidence>
<reference evidence="2 3" key="1">
    <citation type="submission" date="2019-12" db="EMBL/GenBank/DDBJ databases">
        <title>Genomic-based taxomic classification of the family Erythrobacteraceae.</title>
        <authorList>
            <person name="Xu L."/>
        </authorList>
    </citation>
    <scope>NUCLEOTIDE SEQUENCE [LARGE SCALE GENOMIC DNA]</scope>
    <source>
        <strain evidence="2 3">MCCC 1K01500</strain>
    </source>
</reference>
<protein>
    <submittedName>
        <fullName evidence="2">Uncharacterized protein</fullName>
    </submittedName>
</protein>
<sequence>MIVVPTVAAQAEAKAKKPGEGDQPHFVLTILSAIVLVIGLGLIAASL</sequence>
<evidence type="ECO:0000313" key="2">
    <source>
        <dbReference type="EMBL" id="MXO60769.1"/>
    </source>
</evidence>
<proteinExistence type="predicted"/>
<dbReference type="AlphaFoldDB" id="A0A6I4SZE9"/>
<keyword evidence="1" id="KW-0812">Transmembrane</keyword>
<keyword evidence="1" id="KW-1133">Transmembrane helix</keyword>
<dbReference type="EMBL" id="WTYM01000057">
    <property type="protein sequence ID" value="MXO60769.1"/>
    <property type="molecule type" value="Genomic_DNA"/>
</dbReference>
<organism evidence="2 3">
    <name type="scientific">Croceibacterium salegens</name>
    <dbReference type="NCBI Taxonomy" id="1737568"/>
    <lineage>
        <taxon>Bacteria</taxon>
        <taxon>Pseudomonadati</taxon>
        <taxon>Pseudomonadota</taxon>
        <taxon>Alphaproteobacteria</taxon>
        <taxon>Sphingomonadales</taxon>
        <taxon>Erythrobacteraceae</taxon>
        <taxon>Croceibacterium</taxon>
    </lineage>
</organism>
<keyword evidence="3" id="KW-1185">Reference proteome</keyword>